<name>A0ABT8IP75_9BACL</name>
<dbReference type="InterPro" id="IPR050471">
    <property type="entry name" value="AB_hydrolase"/>
</dbReference>
<comment type="caution">
    <text evidence="2">The sequence shown here is derived from an EMBL/GenBank/DDBJ whole genome shotgun (WGS) entry which is preliminary data.</text>
</comment>
<evidence type="ECO:0000313" key="2">
    <source>
        <dbReference type="EMBL" id="MDN4594594.1"/>
    </source>
</evidence>
<accession>A0ABT8IP75</accession>
<sequence length="172" mass="19777">MSRVIRYDLRGVGRSGDAAGSFTHHDDLYALLERLGVDRASIVGISVGGKIAIDFALQYPHQVRNLVLINPGLSGYRWSDAFLANEREIHRLREKGRVEQALEQFLKTWVEGPFRKRSEVVPAVRRYVRQTVLDYWKRESKGIPHFPPTIDRLAEINVPTLVIRGDQDWEEI</sequence>
<organism evidence="2 3">
    <name type="scientific">Polycladomyces subterraneus</name>
    <dbReference type="NCBI Taxonomy" id="1016997"/>
    <lineage>
        <taxon>Bacteria</taxon>
        <taxon>Bacillati</taxon>
        <taxon>Bacillota</taxon>
        <taxon>Bacilli</taxon>
        <taxon>Bacillales</taxon>
        <taxon>Thermoactinomycetaceae</taxon>
        <taxon>Polycladomyces</taxon>
    </lineage>
</organism>
<dbReference type="Proteomes" id="UP001174196">
    <property type="component" value="Unassembled WGS sequence"/>
</dbReference>
<dbReference type="InterPro" id="IPR029058">
    <property type="entry name" value="AB_hydrolase_fold"/>
</dbReference>
<proteinExistence type="predicted"/>
<dbReference type="Gene3D" id="3.40.50.1820">
    <property type="entry name" value="alpha/beta hydrolase"/>
    <property type="match status" value="1"/>
</dbReference>
<protein>
    <submittedName>
        <fullName evidence="2">Alpha/beta hydrolase</fullName>
    </submittedName>
</protein>
<dbReference type="PANTHER" id="PTHR43433">
    <property type="entry name" value="HYDROLASE, ALPHA/BETA FOLD FAMILY PROTEIN"/>
    <property type="match status" value="1"/>
</dbReference>
<evidence type="ECO:0000259" key="1">
    <source>
        <dbReference type="Pfam" id="PF00561"/>
    </source>
</evidence>
<dbReference type="SUPFAM" id="SSF53474">
    <property type="entry name" value="alpha/beta-Hydrolases"/>
    <property type="match status" value="1"/>
</dbReference>
<evidence type="ECO:0000313" key="3">
    <source>
        <dbReference type="Proteomes" id="UP001174196"/>
    </source>
</evidence>
<reference evidence="2" key="1">
    <citation type="submission" date="2022-08" db="EMBL/GenBank/DDBJ databases">
        <title>Polycladomyces zharkentsis sp. nov., a novel thermophilic CMC and starch-degrading bacterium isolated from a geothermal spring in Kazakhstan.</title>
        <authorList>
            <person name="Mashzhan A."/>
            <person name="Kistaubaeva A."/>
            <person name="Javier-Lopez R."/>
            <person name="Birkeland N.-K."/>
        </authorList>
    </citation>
    <scope>NUCLEOTIDE SEQUENCE</scope>
    <source>
        <strain evidence="2">KSR 13</strain>
    </source>
</reference>
<dbReference type="EMBL" id="JANRHH010000041">
    <property type="protein sequence ID" value="MDN4594594.1"/>
    <property type="molecule type" value="Genomic_DNA"/>
</dbReference>
<dbReference type="Pfam" id="PF00561">
    <property type="entry name" value="Abhydrolase_1"/>
    <property type="match status" value="1"/>
</dbReference>
<dbReference type="GO" id="GO:0016787">
    <property type="term" value="F:hydrolase activity"/>
    <property type="evidence" value="ECO:0007669"/>
    <property type="project" value="UniProtKB-KW"/>
</dbReference>
<keyword evidence="3" id="KW-1185">Reference proteome</keyword>
<gene>
    <name evidence="2" type="ORF">NWF35_11995</name>
</gene>
<dbReference type="InterPro" id="IPR000073">
    <property type="entry name" value="AB_hydrolase_1"/>
</dbReference>
<dbReference type="PRINTS" id="PR00111">
    <property type="entry name" value="ABHYDROLASE"/>
</dbReference>
<dbReference type="PANTHER" id="PTHR43433:SF5">
    <property type="entry name" value="AB HYDROLASE-1 DOMAIN-CONTAINING PROTEIN"/>
    <property type="match status" value="1"/>
</dbReference>
<keyword evidence="2" id="KW-0378">Hydrolase</keyword>
<feature type="domain" description="AB hydrolase-1" evidence="1">
    <location>
        <begin position="3"/>
        <end position="168"/>
    </location>
</feature>
<dbReference type="RefSeq" id="WP_301239349.1">
    <property type="nucleotide sequence ID" value="NZ_JANRHH010000041.1"/>
</dbReference>